<evidence type="ECO:0000313" key="2">
    <source>
        <dbReference type="Proteomes" id="UP001303046"/>
    </source>
</evidence>
<sequence>MLFSACFSVNAVKTCGNAQFTSNYINGCGLFTASVTSGSKTLTNHAVFRDVCFPHWDLSTMKFGAFRFYLVYRDTSMMLASLLDELSGTIAVILCWFY</sequence>
<dbReference type="Proteomes" id="UP001303046">
    <property type="component" value="Unassembled WGS sequence"/>
</dbReference>
<protein>
    <submittedName>
        <fullName evidence="1">Uncharacterized protein</fullName>
    </submittedName>
</protein>
<name>A0ABR1EFQ0_NECAM</name>
<reference evidence="1 2" key="1">
    <citation type="submission" date="2023-08" db="EMBL/GenBank/DDBJ databases">
        <title>A Necator americanus chromosomal reference genome.</title>
        <authorList>
            <person name="Ilik V."/>
            <person name="Petrzelkova K.J."/>
            <person name="Pardy F."/>
            <person name="Fuh T."/>
            <person name="Niatou-Singa F.S."/>
            <person name="Gouil Q."/>
            <person name="Baker L."/>
            <person name="Ritchie M.E."/>
            <person name="Jex A.R."/>
            <person name="Gazzola D."/>
            <person name="Li H."/>
            <person name="Toshio Fujiwara R."/>
            <person name="Zhan B."/>
            <person name="Aroian R.V."/>
            <person name="Pafco B."/>
            <person name="Schwarz E.M."/>
        </authorList>
    </citation>
    <scope>NUCLEOTIDE SEQUENCE [LARGE SCALE GENOMIC DNA]</scope>
    <source>
        <strain evidence="1 2">Aroian</strain>
        <tissue evidence="1">Whole animal</tissue>
    </source>
</reference>
<accession>A0ABR1EFQ0</accession>
<gene>
    <name evidence="1" type="primary">Necator_chrX.g22705</name>
    <name evidence="1" type="ORF">RB195_022542</name>
</gene>
<comment type="caution">
    <text evidence="1">The sequence shown here is derived from an EMBL/GenBank/DDBJ whole genome shotgun (WGS) entry which is preliminary data.</text>
</comment>
<keyword evidence="2" id="KW-1185">Reference proteome</keyword>
<evidence type="ECO:0000313" key="1">
    <source>
        <dbReference type="EMBL" id="KAK6761510.1"/>
    </source>
</evidence>
<proteinExistence type="predicted"/>
<organism evidence="1 2">
    <name type="scientific">Necator americanus</name>
    <name type="common">Human hookworm</name>
    <dbReference type="NCBI Taxonomy" id="51031"/>
    <lineage>
        <taxon>Eukaryota</taxon>
        <taxon>Metazoa</taxon>
        <taxon>Ecdysozoa</taxon>
        <taxon>Nematoda</taxon>
        <taxon>Chromadorea</taxon>
        <taxon>Rhabditida</taxon>
        <taxon>Rhabditina</taxon>
        <taxon>Rhabditomorpha</taxon>
        <taxon>Strongyloidea</taxon>
        <taxon>Ancylostomatidae</taxon>
        <taxon>Bunostominae</taxon>
        <taxon>Necator</taxon>
    </lineage>
</organism>
<dbReference type="EMBL" id="JAVFWL010000006">
    <property type="protein sequence ID" value="KAK6761510.1"/>
    <property type="molecule type" value="Genomic_DNA"/>
</dbReference>